<dbReference type="Pfam" id="PF03928">
    <property type="entry name" value="HbpS-like"/>
    <property type="match status" value="1"/>
</dbReference>
<name>A0A3M0ADM8_9FLAO</name>
<dbReference type="SUPFAM" id="SSF143744">
    <property type="entry name" value="GlcG-like"/>
    <property type="match status" value="1"/>
</dbReference>
<gene>
    <name evidence="2" type="ORF">BC961_1251</name>
</gene>
<dbReference type="EMBL" id="REFH01000008">
    <property type="protein sequence ID" value="RMA77252.1"/>
    <property type="molecule type" value="Genomic_DNA"/>
</dbReference>
<keyword evidence="3" id="KW-1185">Reference proteome</keyword>
<dbReference type="Proteomes" id="UP000280368">
    <property type="component" value="Unassembled WGS sequence"/>
</dbReference>
<dbReference type="PANTHER" id="PTHR34309">
    <property type="entry name" value="SLR1406 PROTEIN"/>
    <property type="match status" value="1"/>
</dbReference>
<dbReference type="InterPro" id="IPR052517">
    <property type="entry name" value="GlcG_carb_metab_protein"/>
</dbReference>
<sequence length="175" mass="18689">MAFHRSTIYIMNIRKKILGSALFLLFAYSASAQYVVKSAELNQEGALELAKQANLEAQKINKKVSVAVLNSSGVTILLLKGDNVGPHNTEASRRKAYTSLSTKTPSLQLMKNAEESKDAKNLNTLPELLLLGGGMPIWKDGNLVGSIGVSGGGGSENDNNIAIKAVENLGFKISQ</sequence>
<dbReference type="Gene3D" id="3.30.450.150">
    <property type="entry name" value="Haem-degrading domain"/>
    <property type="match status" value="1"/>
</dbReference>
<dbReference type="PANTHER" id="PTHR34309:SF1">
    <property type="entry name" value="PROTEIN GLCG"/>
    <property type="match status" value="1"/>
</dbReference>
<keyword evidence="1" id="KW-0732">Signal</keyword>
<protein>
    <submittedName>
        <fullName evidence="2">Uncharacterized protein GlcG (DUF336 family)</fullName>
    </submittedName>
</protein>
<comment type="caution">
    <text evidence="2">The sequence shown here is derived from an EMBL/GenBank/DDBJ whole genome shotgun (WGS) entry which is preliminary data.</text>
</comment>
<accession>A0A3M0ADM8</accession>
<evidence type="ECO:0000313" key="2">
    <source>
        <dbReference type="EMBL" id="RMA77252.1"/>
    </source>
</evidence>
<reference evidence="2 3" key="1">
    <citation type="submission" date="2018-10" db="EMBL/GenBank/DDBJ databases">
        <title>Genomic Encyclopedia of Archaeal and Bacterial Type Strains, Phase II (KMG-II): from individual species to whole genera.</title>
        <authorList>
            <person name="Goeker M."/>
        </authorList>
    </citation>
    <scope>NUCLEOTIDE SEQUENCE [LARGE SCALE GENOMIC DNA]</scope>
    <source>
        <strain evidence="2 3">DSM 19727</strain>
    </source>
</reference>
<evidence type="ECO:0000256" key="1">
    <source>
        <dbReference type="SAM" id="SignalP"/>
    </source>
</evidence>
<dbReference type="InterPro" id="IPR005624">
    <property type="entry name" value="PduO/GlcC-like"/>
</dbReference>
<dbReference type="InterPro" id="IPR038084">
    <property type="entry name" value="PduO/GlcC-like_sf"/>
</dbReference>
<feature type="signal peptide" evidence="1">
    <location>
        <begin position="1"/>
        <end position="32"/>
    </location>
</feature>
<dbReference type="AlphaFoldDB" id="A0A3M0ADM8"/>
<proteinExistence type="predicted"/>
<evidence type="ECO:0000313" key="3">
    <source>
        <dbReference type="Proteomes" id="UP000280368"/>
    </source>
</evidence>
<feature type="chain" id="PRO_5018081371" evidence="1">
    <location>
        <begin position="33"/>
        <end position="175"/>
    </location>
</feature>
<organism evidence="2 3">
    <name type="scientific">Flavobacterium weaverense</name>
    <dbReference type="NCBI Taxonomy" id="271156"/>
    <lineage>
        <taxon>Bacteria</taxon>
        <taxon>Pseudomonadati</taxon>
        <taxon>Bacteroidota</taxon>
        <taxon>Flavobacteriia</taxon>
        <taxon>Flavobacteriales</taxon>
        <taxon>Flavobacteriaceae</taxon>
        <taxon>Flavobacterium</taxon>
    </lineage>
</organism>